<keyword evidence="5 9" id="KW-0808">Transferase</keyword>
<feature type="domain" description="Pterin-binding" evidence="10">
    <location>
        <begin position="17"/>
        <end position="270"/>
    </location>
</feature>
<dbReference type="GO" id="GO:0004156">
    <property type="term" value="F:dihydropteroate synthase activity"/>
    <property type="evidence" value="ECO:0007669"/>
    <property type="project" value="UniProtKB-EC"/>
</dbReference>
<keyword evidence="6 9" id="KW-0479">Metal-binding</keyword>
<comment type="pathway">
    <text evidence="3 9">Cofactor biosynthesis; tetrahydrofolate biosynthesis; 7,8-dihydrofolate from 2-amino-4-hydroxy-6-hydroxymethyl-7,8-dihydropteridine diphosphate and 4-aminobenzoate: step 1/2.</text>
</comment>
<dbReference type="InterPro" id="IPR006390">
    <property type="entry name" value="DHP_synth_dom"/>
</dbReference>
<comment type="function">
    <text evidence="9">Catalyzes the condensation of para-aminobenzoate (pABA) with 6-hydroxymethyl-7,8-dihydropterin diphosphate (DHPt-PP) to form 7,8-dihydropteroate (H2Pte), the immediate precursor of folate derivatives.</text>
</comment>
<dbReference type="GO" id="GO:0046654">
    <property type="term" value="P:tetrahydrofolate biosynthetic process"/>
    <property type="evidence" value="ECO:0007669"/>
    <property type="project" value="UniProtKB-UniPathway"/>
</dbReference>
<evidence type="ECO:0000256" key="4">
    <source>
        <dbReference type="ARBA" id="ARBA00012458"/>
    </source>
</evidence>
<dbReference type="InterPro" id="IPR011005">
    <property type="entry name" value="Dihydropteroate_synth-like_sf"/>
</dbReference>
<evidence type="ECO:0000259" key="10">
    <source>
        <dbReference type="PROSITE" id="PS50972"/>
    </source>
</evidence>
<keyword evidence="7 9" id="KW-0460">Magnesium</keyword>
<dbReference type="SUPFAM" id="SSF51717">
    <property type="entry name" value="Dihydropteroate synthetase-like"/>
    <property type="match status" value="1"/>
</dbReference>
<dbReference type="CDD" id="cd00739">
    <property type="entry name" value="DHPS"/>
    <property type="match status" value="1"/>
</dbReference>
<protein>
    <recommendedName>
        <fullName evidence="4 9">Dihydropteroate synthase</fullName>
        <shortName evidence="9">DHPS</shortName>
        <ecNumber evidence="4 9">2.5.1.15</ecNumber>
    </recommendedName>
    <alternativeName>
        <fullName evidence="9">Dihydropteroate pyrophosphorylase</fullName>
    </alternativeName>
</protein>
<dbReference type="PANTHER" id="PTHR20941:SF1">
    <property type="entry name" value="FOLIC ACID SYNTHESIS PROTEIN FOL1"/>
    <property type="match status" value="1"/>
</dbReference>
<dbReference type="PROSITE" id="PS00793">
    <property type="entry name" value="DHPS_2"/>
    <property type="match status" value="1"/>
</dbReference>
<organism evidence="11 12">
    <name type="scientific">Agitococcus lubricus</name>
    <dbReference type="NCBI Taxonomy" id="1077255"/>
    <lineage>
        <taxon>Bacteria</taxon>
        <taxon>Pseudomonadati</taxon>
        <taxon>Pseudomonadota</taxon>
        <taxon>Gammaproteobacteria</taxon>
        <taxon>Moraxellales</taxon>
        <taxon>Moraxellaceae</taxon>
        <taxon>Agitococcus</taxon>
    </lineage>
</organism>
<dbReference type="AlphaFoldDB" id="A0A2T5J353"/>
<evidence type="ECO:0000256" key="8">
    <source>
        <dbReference type="ARBA" id="ARBA00022909"/>
    </source>
</evidence>
<evidence type="ECO:0000256" key="9">
    <source>
        <dbReference type="RuleBase" id="RU361205"/>
    </source>
</evidence>
<dbReference type="NCBIfam" id="TIGR01496">
    <property type="entry name" value="DHPS"/>
    <property type="match status" value="1"/>
</dbReference>
<evidence type="ECO:0000313" key="11">
    <source>
        <dbReference type="EMBL" id="PTQ91006.1"/>
    </source>
</evidence>
<reference evidence="11 12" key="1">
    <citation type="submission" date="2018-04" db="EMBL/GenBank/DDBJ databases">
        <title>Genomic Encyclopedia of Archaeal and Bacterial Type Strains, Phase II (KMG-II): from individual species to whole genera.</title>
        <authorList>
            <person name="Goeker M."/>
        </authorList>
    </citation>
    <scope>NUCLEOTIDE SEQUENCE [LARGE SCALE GENOMIC DNA]</scope>
    <source>
        <strain evidence="11 12">DSM 5822</strain>
    </source>
</reference>
<dbReference type="PROSITE" id="PS50972">
    <property type="entry name" value="PTERIN_BINDING"/>
    <property type="match status" value="1"/>
</dbReference>
<dbReference type="EC" id="2.5.1.15" evidence="4 9"/>
<dbReference type="PROSITE" id="PS00792">
    <property type="entry name" value="DHPS_1"/>
    <property type="match status" value="1"/>
</dbReference>
<proteinExistence type="inferred from homology"/>
<accession>A0A2T5J353</accession>
<gene>
    <name evidence="11" type="ORF">C8N29_10178</name>
</gene>
<evidence type="ECO:0000256" key="3">
    <source>
        <dbReference type="ARBA" id="ARBA00004763"/>
    </source>
</evidence>
<dbReference type="InterPro" id="IPR000489">
    <property type="entry name" value="Pterin-binding_dom"/>
</dbReference>
<evidence type="ECO:0000256" key="2">
    <source>
        <dbReference type="ARBA" id="ARBA00001946"/>
    </source>
</evidence>
<dbReference type="EMBL" id="QAON01000001">
    <property type="protein sequence ID" value="PTQ91006.1"/>
    <property type="molecule type" value="Genomic_DNA"/>
</dbReference>
<comment type="caution">
    <text evidence="11">The sequence shown here is derived from an EMBL/GenBank/DDBJ whole genome shotgun (WGS) entry which is preliminary data.</text>
</comment>
<dbReference type="GO" id="GO:0046656">
    <property type="term" value="P:folic acid biosynthetic process"/>
    <property type="evidence" value="ECO:0007669"/>
    <property type="project" value="UniProtKB-KW"/>
</dbReference>
<keyword evidence="8 9" id="KW-0289">Folate biosynthesis</keyword>
<comment type="cofactor">
    <cofactor evidence="2 9">
        <name>Mg(2+)</name>
        <dbReference type="ChEBI" id="CHEBI:18420"/>
    </cofactor>
</comment>
<dbReference type="Gene3D" id="3.20.20.20">
    <property type="entry name" value="Dihydropteroate synthase-like"/>
    <property type="match status" value="1"/>
</dbReference>
<evidence type="ECO:0000256" key="7">
    <source>
        <dbReference type="ARBA" id="ARBA00022842"/>
    </source>
</evidence>
<sequence>MDLHLTCGDKVLDLSSPVIMGVLNITPDSFSDGGRFLQLDAALNHAELLVAEGAAILDIGAESTRPNATPVTEQQELDRLLPVIEAVKQRFDTIISIDTSSPAVMLAAASRGVGLLNDVRALQREGALQAAAQTQLPICLMHMQGQPTTMQQQPRYEDVIDEISAFFEQRIEACMAQGIARQRLLLDVGFGFGKTLNHNLQLLAHLSDFKVFDLPLLVGMSRKSMLGAILQGAPVDQRLYAGLSAAAIAVLNGAHIVRTHDVKATKEAVAVAHALLNS</sequence>
<dbReference type="PANTHER" id="PTHR20941">
    <property type="entry name" value="FOLATE SYNTHESIS PROTEINS"/>
    <property type="match status" value="1"/>
</dbReference>
<dbReference type="Proteomes" id="UP000244223">
    <property type="component" value="Unassembled WGS sequence"/>
</dbReference>
<comment type="similarity">
    <text evidence="9">Belongs to the DHPS family.</text>
</comment>
<comment type="catalytic activity">
    <reaction evidence="1">
        <text>(7,8-dihydropterin-6-yl)methyl diphosphate + 4-aminobenzoate = 7,8-dihydropteroate + diphosphate</text>
        <dbReference type="Rhea" id="RHEA:19949"/>
        <dbReference type="ChEBI" id="CHEBI:17836"/>
        <dbReference type="ChEBI" id="CHEBI:17839"/>
        <dbReference type="ChEBI" id="CHEBI:33019"/>
        <dbReference type="ChEBI" id="CHEBI:72950"/>
        <dbReference type="EC" id="2.5.1.15"/>
    </reaction>
</comment>
<evidence type="ECO:0000256" key="5">
    <source>
        <dbReference type="ARBA" id="ARBA00022679"/>
    </source>
</evidence>
<keyword evidence="12" id="KW-1185">Reference proteome</keyword>
<dbReference type="OrthoDB" id="9811744at2"/>
<evidence type="ECO:0000313" key="12">
    <source>
        <dbReference type="Proteomes" id="UP000244223"/>
    </source>
</evidence>
<dbReference type="UniPathway" id="UPA00077">
    <property type="reaction ID" value="UER00156"/>
</dbReference>
<name>A0A2T5J353_9GAMM</name>
<dbReference type="GO" id="GO:0005829">
    <property type="term" value="C:cytosol"/>
    <property type="evidence" value="ECO:0007669"/>
    <property type="project" value="TreeGrafter"/>
</dbReference>
<evidence type="ECO:0000256" key="6">
    <source>
        <dbReference type="ARBA" id="ARBA00022723"/>
    </source>
</evidence>
<dbReference type="InterPro" id="IPR045031">
    <property type="entry name" value="DHP_synth-like"/>
</dbReference>
<dbReference type="Pfam" id="PF00809">
    <property type="entry name" value="Pterin_bind"/>
    <property type="match status" value="1"/>
</dbReference>
<dbReference type="RefSeq" id="WP_107864035.1">
    <property type="nucleotide sequence ID" value="NZ_QAON01000001.1"/>
</dbReference>
<evidence type="ECO:0000256" key="1">
    <source>
        <dbReference type="ARBA" id="ARBA00000012"/>
    </source>
</evidence>
<dbReference type="GO" id="GO:0046872">
    <property type="term" value="F:metal ion binding"/>
    <property type="evidence" value="ECO:0007669"/>
    <property type="project" value="UniProtKB-KW"/>
</dbReference>